<dbReference type="InterPro" id="IPR010982">
    <property type="entry name" value="Lambda_DNA-bd_dom_sf"/>
</dbReference>
<evidence type="ECO:0000313" key="1">
    <source>
        <dbReference type="EMBL" id="RAI31348.1"/>
    </source>
</evidence>
<gene>
    <name evidence="1" type="ORF">CH338_25970</name>
</gene>
<protein>
    <recommendedName>
        <fullName evidence="3">DUF2442 domain-containing protein</fullName>
    </recommendedName>
</protein>
<accession>A0A327K7R9</accession>
<dbReference type="GO" id="GO:0003677">
    <property type="term" value="F:DNA binding"/>
    <property type="evidence" value="ECO:0007669"/>
    <property type="project" value="InterPro"/>
</dbReference>
<name>A0A327K7R9_9BRAD</name>
<dbReference type="SUPFAM" id="SSF47413">
    <property type="entry name" value="lambda repressor-like DNA-binding domains"/>
    <property type="match status" value="1"/>
</dbReference>
<evidence type="ECO:0000313" key="2">
    <source>
        <dbReference type="Proteomes" id="UP000248863"/>
    </source>
</evidence>
<dbReference type="OrthoDB" id="8369051at2"/>
<dbReference type="RefSeq" id="WP_111359936.1">
    <property type="nucleotide sequence ID" value="NZ_NHSK01000031.1"/>
</dbReference>
<dbReference type="InterPro" id="IPR018841">
    <property type="entry name" value="DUF2442"/>
</dbReference>
<comment type="caution">
    <text evidence="1">The sequence shown here is derived from an EMBL/GenBank/DDBJ whole genome shotgun (WGS) entry which is preliminary data.</text>
</comment>
<dbReference type="InterPro" id="IPR036782">
    <property type="entry name" value="NE0471-like_N"/>
</dbReference>
<proteinExistence type="predicted"/>
<reference evidence="1 2" key="1">
    <citation type="submission" date="2017-07" db="EMBL/GenBank/DDBJ databases">
        <title>Draft Genome Sequences of Select Purple Nonsulfur Bacteria.</title>
        <authorList>
            <person name="Lasarre B."/>
            <person name="Mckinlay J.B."/>
        </authorList>
    </citation>
    <scope>NUCLEOTIDE SEQUENCE [LARGE SCALE GENOMIC DNA]</scope>
    <source>
        <strain evidence="1 2">DSM 11907</strain>
    </source>
</reference>
<dbReference type="AlphaFoldDB" id="A0A327K7R9"/>
<dbReference type="Gene3D" id="1.10.260.40">
    <property type="entry name" value="lambda repressor-like DNA-binding domains"/>
    <property type="match status" value="1"/>
</dbReference>
<sequence length="155" mass="17237">MNGAASTNDEIVRVGPALPRIAAATPLDGRKVAVTWRSGETRIVDLAPALESRRIYIPLRTDDALFGTLRVSAHDDAIEWDGGLDFSAIWLDRLPPVAFDNADFRRAMDDLDMTLDGMAAQLEVSRRLVAGYRKDKPIPRHIALAVRYLVERQRA</sequence>
<dbReference type="Gene3D" id="3.30.2020.10">
    <property type="entry name" value="NE0471-like N-terminal domain"/>
    <property type="match status" value="1"/>
</dbReference>
<dbReference type="EMBL" id="NPEU01000510">
    <property type="protein sequence ID" value="RAI31348.1"/>
    <property type="molecule type" value="Genomic_DNA"/>
</dbReference>
<organism evidence="1 2">
    <name type="scientific">Rhodoplanes elegans</name>
    <dbReference type="NCBI Taxonomy" id="29408"/>
    <lineage>
        <taxon>Bacteria</taxon>
        <taxon>Pseudomonadati</taxon>
        <taxon>Pseudomonadota</taxon>
        <taxon>Alphaproteobacteria</taxon>
        <taxon>Hyphomicrobiales</taxon>
        <taxon>Nitrobacteraceae</taxon>
        <taxon>Rhodoplanes</taxon>
    </lineage>
</organism>
<dbReference type="SUPFAM" id="SSF143880">
    <property type="entry name" value="NE0471 N-terminal domain-like"/>
    <property type="match status" value="1"/>
</dbReference>
<evidence type="ECO:0008006" key="3">
    <source>
        <dbReference type="Google" id="ProtNLM"/>
    </source>
</evidence>
<dbReference type="Pfam" id="PF10387">
    <property type="entry name" value="DUF2442"/>
    <property type="match status" value="1"/>
</dbReference>
<dbReference type="Proteomes" id="UP000248863">
    <property type="component" value="Unassembled WGS sequence"/>
</dbReference>
<keyword evidence="2" id="KW-1185">Reference proteome</keyword>